<evidence type="ECO:0000313" key="9">
    <source>
        <dbReference type="EnsemblMetazoa" id="CapteP200128"/>
    </source>
</evidence>
<feature type="transmembrane region" description="Helical" evidence="6">
    <location>
        <begin position="48"/>
        <end position="71"/>
    </location>
</feature>
<dbReference type="SUPFAM" id="SSF81321">
    <property type="entry name" value="Family A G protein-coupled receptor-like"/>
    <property type="match status" value="1"/>
</dbReference>
<dbReference type="Proteomes" id="UP000014760">
    <property type="component" value="Unassembled WGS sequence"/>
</dbReference>
<keyword evidence="2" id="KW-1003">Cell membrane</keyword>
<gene>
    <name evidence="8" type="ORF">CAPTEDRAFT_200128</name>
</gene>
<evidence type="ECO:0000256" key="3">
    <source>
        <dbReference type="ARBA" id="ARBA00022692"/>
    </source>
</evidence>
<dbReference type="OrthoDB" id="9894375at2759"/>
<dbReference type="AlphaFoldDB" id="R7VBJ0"/>
<protein>
    <recommendedName>
        <fullName evidence="7">G-protein coupled receptors family 1 profile domain-containing protein</fullName>
    </recommendedName>
</protein>
<dbReference type="GO" id="GO:0004930">
    <property type="term" value="F:G protein-coupled receptor activity"/>
    <property type="evidence" value="ECO:0007669"/>
    <property type="project" value="InterPro"/>
</dbReference>
<evidence type="ECO:0000313" key="8">
    <source>
        <dbReference type="EMBL" id="ELU13070.1"/>
    </source>
</evidence>
<dbReference type="EMBL" id="KB295515">
    <property type="protein sequence ID" value="ELU13070.1"/>
    <property type="molecule type" value="Genomic_DNA"/>
</dbReference>
<reference evidence="8 10" key="2">
    <citation type="journal article" date="2013" name="Nature">
        <title>Insights into bilaterian evolution from three spiralian genomes.</title>
        <authorList>
            <person name="Simakov O."/>
            <person name="Marletaz F."/>
            <person name="Cho S.J."/>
            <person name="Edsinger-Gonzales E."/>
            <person name="Havlak P."/>
            <person name="Hellsten U."/>
            <person name="Kuo D.H."/>
            <person name="Larsson T."/>
            <person name="Lv J."/>
            <person name="Arendt D."/>
            <person name="Savage R."/>
            <person name="Osoegawa K."/>
            <person name="de Jong P."/>
            <person name="Grimwood J."/>
            <person name="Chapman J.A."/>
            <person name="Shapiro H."/>
            <person name="Aerts A."/>
            <person name="Otillar R.P."/>
            <person name="Terry A.Y."/>
            <person name="Boore J.L."/>
            <person name="Grigoriev I.V."/>
            <person name="Lindberg D.R."/>
            <person name="Seaver E.C."/>
            <person name="Weisblat D.A."/>
            <person name="Putnam N.H."/>
            <person name="Rokhsar D.S."/>
        </authorList>
    </citation>
    <scope>NUCLEOTIDE SEQUENCE</scope>
    <source>
        <strain evidence="8 10">I ESC-2004</strain>
    </source>
</reference>
<evidence type="ECO:0000256" key="1">
    <source>
        <dbReference type="ARBA" id="ARBA00004651"/>
    </source>
</evidence>
<dbReference type="InterPro" id="IPR000276">
    <property type="entry name" value="GPCR_Rhodpsn"/>
</dbReference>
<keyword evidence="4 6" id="KW-1133">Transmembrane helix</keyword>
<dbReference type="CDD" id="cd00637">
    <property type="entry name" value="7tm_classA_rhodopsin-like"/>
    <property type="match status" value="1"/>
</dbReference>
<dbReference type="PANTHER" id="PTHR22750">
    <property type="entry name" value="G-PROTEIN COUPLED RECEPTOR"/>
    <property type="match status" value="1"/>
</dbReference>
<organism evidence="8">
    <name type="scientific">Capitella teleta</name>
    <name type="common">Polychaete worm</name>
    <dbReference type="NCBI Taxonomy" id="283909"/>
    <lineage>
        <taxon>Eukaryota</taxon>
        <taxon>Metazoa</taxon>
        <taxon>Spiralia</taxon>
        <taxon>Lophotrochozoa</taxon>
        <taxon>Annelida</taxon>
        <taxon>Polychaeta</taxon>
        <taxon>Sedentaria</taxon>
        <taxon>Scolecida</taxon>
        <taxon>Capitellidae</taxon>
        <taxon>Capitella</taxon>
    </lineage>
</organism>
<dbReference type="Pfam" id="PF00001">
    <property type="entry name" value="7tm_1"/>
    <property type="match status" value="1"/>
</dbReference>
<name>R7VBJ0_CAPTE</name>
<dbReference type="EMBL" id="AMQN01005243">
    <property type="status" value="NOT_ANNOTATED_CDS"/>
    <property type="molecule type" value="Genomic_DNA"/>
</dbReference>
<feature type="transmembrane region" description="Helical" evidence="6">
    <location>
        <begin position="273"/>
        <end position="297"/>
    </location>
</feature>
<dbReference type="InterPro" id="IPR017452">
    <property type="entry name" value="GPCR_Rhodpsn_7TM"/>
</dbReference>
<feature type="transmembrane region" description="Helical" evidence="6">
    <location>
        <begin position="83"/>
        <end position="103"/>
    </location>
</feature>
<dbReference type="GO" id="GO:0005886">
    <property type="term" value="C:plasma membrane"/>
    <property type="evidence" value="ECO:0007669"/>
    <property type="project" value="UniProtKB-SubCell"/>
</dbReference>
<sequence length="417" mass="48341">MSQPPRNSTWTLLKDVAEEVESNASDTSSFDCTEGLHYRASVILSRPASVLAIVLVIFAVLANALSLLAISQVRMRLTGHLRLVLSLASSDLLIGISVILFLFNKVIYQYFQPGEGPRHCRRRFWCVFVFVKALNSTSLNMTLFNLMAMAADHYLAILRPLHHQSMMSKRRSKLLLISLWTISVVAGFSDYLYAIPKYKRVVSRFTFCEVVYLSPYNEEYLTFGISFVAFVQMLYCYIRICVRIKQREKCMLVRTNGLHVQLKYNTRGLITTLLIVGTFVLCWLPMCLFQVALIIKVKTDYNSVVPLLAKLTTIDQYLYDLHLINAICDPIIYAVRMSEVKLGYRRLFWRLCRLKLRTPANDSYAHSSRFLEHRLSVRLFNRHWQVVESYFQPWFQVFDTSDVHLGYYITILFLVPV</sequence>
<keyword evidence="10" id="KW-1185">Reference proteome</keyword>
<dbReference type="PRINTS" id="PR00237">
    <property type="entry name" value="GPCRRHODOPSN"/>
</dbReference>
<feature type="transmembrane region" description="Helical" evidence="6">
    <location>
        <begin position="220"/>
        <end position="242"/>
    </location>
</feature>
<evidence type="ECO:0000256" key="4">
    <source>
        <dbReference type="ARBA" id="ARBA00022989"/>
    </source>
</evidence>
<evidence type="ECO:0000256" key="6">
    <source>
        <dbReference type="SAM" id="Phobius"/>
    </source>
</evidence>
<dbReference type="EnsemblMetazoa" id="CapteT200128">
    <property type="protein sequence ID" value="CapteP200128"/>
    <property type="gene ID" value="CapteG200128"/>
</dbReference>
<comment type="subcellular location">
    <subcellularLocation>
        <location evidence="1">Cell membrane</location>
        <topology evidence="1">Multi-pass membrane protein</topology>
    </subcellularLocation>
</comment>
<evidence type="ECO:0000259" key="7">
    <source>
        <dbReference type="PROSITE" id="PS50262"/>
    </source>
</evidence>
<feature type="domain" description="G-protein coupled receptors family 1 profile" evidence="7">
    <location>
        <begin position="62"/>
        <end position="333"/>
    </location>
</feature>
<evidence type="ECO:0000256" key="5">
    <source>
        <dbReference type="ARBA" id="ARBA00023136"/>
    </source>
</evidence>
<keyword evidence="5 6" id="KW-0472">Membrane</keyword>
<proteinExistence type="predicted"/>
<evidence type="ECO:0000256" key="2">
    <source>
        <dbReference type="ARBA" id="ARBA00022475"/>
    </source>
</evidence>
<dbReference type="PROSITE" id="PS50262">
    <property type="entry name" value="G_PROTEIN_RECEP_F1_2"/>
    <property type="match status" value="1"/>
</dbReference>
<reference evidence="9" key="3">
    <citation type="submission" date="2015-06" db="UniProtKB">
        <authorList>
            <consortium name="EnsemblMetazoa"/>
        </authorList>
    </citation>
    <scope>IDENTIFICATION</scope>
</reference>
<feature type="transmembrane region" description="Helical" evidence="6">
    <location>
        <begin position="174"/>
        <end position="195"/>
    </location>
</feature>
<accession>R7VBJ0</accession>
<dbReference type="Gene3D" id="1.20.1070.10">
    <property type="entry name" value="Rhodopsin 7-helix transmembrane proteins"/>
    <property type="match status" value="1"/>
</dbReference>
<dbReference type="STRING" id="283909.R7VBJ0"/>
<dbReference type="HOGENOM" id="CLU_728138_0_0_1"/>
<evidence type="ECO:0000313" key="10">
    <source>
        <dbReference type="Proteomes" id="UP000014760"/>
    </source>
</evidence>
<reference evidence="10" key="1">
    <citation type="submission" date="2012-12" db="EMBL/GenBank/DDBJ databases">
        <authorList>
            <person name="Hellsten U."/>
            <person name="Grimwood J."/>
            <person name="Chapman J.A."/>
            <person name="Shapiro H."/>
            <person name="Aerts A."/>
            <person name="Otillar R.P."/>
            <person name="Terry A.Y."/>
            <person name="Boore J.L."/>
            <person name="Simakov O."/>
            <person name="Marletaz F."/>
            <person name="Cho S.-J."/>
            <person name="Edsinger-Gonzales E."/>
            <person name="Havlak P."/>
            <person name="Kuo D.-H."/>
            <person name="Larsson T."/>
            <person name="Lv J."/>
            <person name="Arendt D."/>
            <person name="Savage R."/>
            <person name="Osoegawa K."/>
            <person name="de Jong P."/>
            <person name="Lindberg D.R."/>
            <person name="Seaver E.C."/>
            <person name="Weisblat D.A."/>
            <person name="Putnam N.H."/>
            <person name="Grigoriev I.V."/>
            <person name="Rokhsar D.S."/>
        </authorList>
    </citation>
    <scope>NUCLEOTIDE SEQUENCE</scope>
    <source>
        <strain evidence="10">I ESC-2004</strain>
    </source>
</reference>
<dbReference type="OMA" id="HMSVVRM"/>
<dbReference type="EMBL" id="AMQN01005244">
    <property type="status" value="NOT_ANNOTATED_CDS"/>
    <property type="molecule type" value="Genomic_DNA"/>
</dbReference>
<keyword evidence="3 6" id="KW-0812">Transmembrane</keyword>